<evidence type="ECO:0000313" key="2">
    <source>
        <dbReference type="Proteomes" id="UP000251002"/>
    </source>
</evidence>
<keyword evidence="2" id="KW-1185">Reference proteome</keyword>
<protein>
    <recommendedName>
        <fullName evidence="3">DUF2711 domain-containing protein</fullName>
    </recommendedName>
</protein>
<dbReference type="AlphaFoldDB" id="A0A365KX08"/>
<dbReference type="Proteomes" id="UP000251002">
    <property type="component" value="Unassembled WGS sequence"/>
</dbReference>
<gene>
    <name evidence="1" type="ORF">DP120_09545</name>
</gene>
<evidence type="ECO:0008006" key="3">
    <source>
        <dbReference type="Google" id="ProtNLM"/>
    </source>
</evidence>
<evidence type="ECO:0000313" key="1">
    <source>
        <dbReference type="EMBL" id="RAZ77716.1"/>
    </source>
</evidence>
<organism evidence="1 2">
    <name type="scientific">Planococcus halotolerans</name>
    <dbReference type="NCBI Taxonomy" id="2233542"/>
    <lineage>
        <taxon>Bacteria</taxon>
        <taxon>Bacillati</taxon>
        <taxon>Bacillota</taxon>
        <taxon>Bacilli</taxon>
        <taxon>Bacillales</taxon>
        <taxon>Caryophanaceae</taxon>
        <taxon>Planococcus</taxon>
    </lineage>
</organism>
<name>A0A365KX08_9BACL</name>
<sequence length="240" mass="28111">MEKLDSLEEYKWIQDETVYFLTDNRQGSRVENFLPKRFNHYCKIIHPLFRDPQIKDENLLWSECTLEQSGEIQLAERLRFMELAEKYDLKFSKELSPASLMNKLGGFPRYIISGEEGEIEPDSLKALVKVLKRFVGEGDCYFLYGLLKSANYIDELYHGELTEVEELAKRDHLYGTPTYWWPEDKTWCLYTDIDLNFSLIGGSPELIEALLADDLLECMECDATTRIDNLADYTNNEQLR</sequence>
<dbReference type="RefSeq" id="WP_112223443.1">
    <property type="nucleotide sequence ID" value="NZ_CP047673.1"/>
</dbReference>
<comment type="caution">
    <text evidence="1">The sequence shown here is derived from an EMBL/GenBank/DDBJ whole genome shotgun (WGS) entry which is preliminary data.</text>
</comment>
<dbReference type="EMBL" id="QLZR01000003">
    <property type="protein sequence ID" value="RAZ77716.1"/>
    <property type="molecule type" value="Genomic_DNA"/>
</dbReference>
<reference evidence="1 2" key="1">
    <citation type="submission" date="2018-06" db="EMBL/GenBank/DDBJ databases">
        <title>The draft genome sequences of strains SCU63 and S1.</title>
        <authorList>
            <person name="Gan L."/>
        </authorList>
    </citation>
    <scope>NUCLEOTIDE SEQUENCE [LARGE SCALE GENOMIC DNA]</scope>
    <source>
        <strain evidence="1 2">SCU63</strain>
    </source>
</reference>
<accession>A0A365KX08</accession>
<proteinExistence type="predicted"/>